<evidence type="ECO:0000256" key="3">
    <source>
        <dbReference type="SAM" id="Phobius"/>
    </source>
</evidence>
<dbReference type="SUPFAM" id="SSF53474">
    <property type="entry name" value="alpha/beta-Hydrolases"/>
    <property type="match status" value="1"/>
</dbReference>
<keyword evidence="7" id="KW-1185">Reference proteome</keyword>
<dbReference type="Pfam" id="PF08386">
    <property type="entry name" value="Abhydrolase_4"/>
    <property type="match status" value="1"/>
</dbReference>
<evidence type="ECO:0000256" key="2">
    <source>
        <dbReference type="ARBA" id="ARBA00022801"/>
    </source>
</evidence>
<dbReference type="PANTHER" id="PTHR43248">
    <property type="entry name" value="2-SUCCINYL-6-HYDROXY-2,4-CYCLOHEXADIENE-1-CARBOXYLATE SYNTHASE"/>
    <property type="match status" value="1"/>
</dbReference>
<keyword evidence="3" id="KW-1133">Transmembrane helix</keyword>
<comment type="similarity">
    <text evidence="1">Belongs to the peptidase S33 family.</text>
</comment>
<keyword evidence="3" id="KW-0812">Transmembrane</keyword>
<evidence type="ECO:0000259" key="4">
    <source>
        <dbReference type="Pfam" id="PF00561"/>
    </source>
</evidence>
<dbReference type="InterPro" id="IPR013595">
    <property type="entry name" value="Pept_S33_TAP-like_C"/>
</dbReference>
<name>A0ABP1DQ90_9APHY</name>
<keyword evidence="3" id="KW-0472">Membrane</keyword>
<dbReference type="Pfam" id="PF00561">
    <property type="entry name" value="Abhydrolase_1"/>
    <property type="match status" value="1"/>
</dbReference>
<dbReference type="Proteomes" id="UP001497453">
    <property type="component" value="Chromosome 5"/>
</dbReference>
<organism evidence="6 7">
    <name type="scientific">Somion occarium</name>
    <dbReference type="NCBI Taxonomy" id="3059160"/>
    <lineage>
        <taxon>Eukaryota</taxon>
        <taxon>Fungi</taxon>
        <taxon>Dikarya</taxon>
        <taxon>Basidiomycota</taxon>
        <taxon>Agaricomycotina</taxon>
        <taxon>Agaricomycetes</taxon>
        <taxon>Polyporales</taxon>
        <taxon>Cerrenaceae</taxon>
        <taxon>Somion</taxon>
    </lineage>
</organism>
<evidence type="ECO:0000313" key="7">
    <source>
        <dbReference type="Proteomes" id="UP001497453"/>
    </source>
</evidence>
<evidence type="ECO:0000313" key="6">
    <source>
        <dbReference type="EMBL" id="CAL1710000.1"/>
    </source>
</evidence>
<keyword evidence="2" id="KW-0378">Hydrolase</keyword>
<dbReference type="PANTHER" id="PTHR43248:SF25">
    <property type="entry name" value="AB HYDROLASE-1 DOMAIN-CONTAINING PROTEIN-RELATED"/>
    <property type="match status" value="1"/>
</dbReference>
<proteinExistence type="inferred from homology"/>
<evidence type="ECO:0000256" key="1">
    <source>
        <dbReference type="ARBA" id="ARBA00010088"/>
    </source>
</evidence>
<evidence type="ECO:0000259" key="5">
    <source>
        <dbReference type="Pfam" id="PF08386"/>
    </source>
</evidence>
<dbReference type="InterPro" id="IPR000073">
    <property type="entry name" value="AB_hydrolase_1"/>
</dbReference>
<dbReference type="InterPro" id="IPR029058">
    <property type="entry name" value="AB_hydrolase_fold"/>
</dbReference>
<dbReference type="EMBL" id="OZ037948">
    <property type="protein sequence ID" value="CAL1710000.1"/>
    <property type="molecule type" value="Genomic_DNA"/>
</dbReference>
<protein>
    <submittedName>
        <fullName evidence="6">Uncharacterized protein</fullName>
    </submittedName>
</protein>
<dbReference type="Gene3D" id="3.40.50.1820">
    <property type="entry name" value="alpha/beta hydrolase"/>
    <property type="match status" value="1"/>
</dbReference>
<reference evidence="7" key="1">
    <citation type="submission" date="2024-04" db="EMBL/GenBank/DDBJ databases">
        <authorList>
            <person name="Shaw F."/>
            <person name="Minotto A."/>
        </authorList>
    </citation>
    <scope>NUCLEOTIDE SEQUENCE [LARGE SCALE GENOMIC DNA]</scope>
</reference>
<feature type="domain" description="AB hydrolase-1" evidence="4">
    <location>
        <begin position="134"/>
        <end position="320"/>
    </location>
</feature>
<feature type="domain" description="Peptidase S33 tripeptidyl aminopeptidase-like C-terminal" evidence="5">
    <location>
        <begin position="459"/>
        <end position="555"/>
    </location>
</feature>
<dbReference type="InterPro" id="IPR051601">
    <property type="entry name" value="Serine_prot/Carboxylest_S33"/>
</dbReference>
<accession>A0ABP1DQ90</accession>
<gene>
    <name evidence="6" type="ORF">GFSPODELE1_LOCUS7608</name>
</gene>
<sequence>MYSIGAGMDADGSKQIVDSDFDGDTTIQSKSRRNSLVSFLSRVQVILIFLGLLSLWIVAPQPGRRLWKYLVPVQQQEKTIEVGTVKWYKCPGQALPRAKCGHVIVPKDYSNSSAGTVQIALGLLPAKEGTKKGTVFFNPGGPGVRGKPFVIQRGHILQMVIGSDYDIVGFDPRGVGETKPTVRCFNGDLSHANFKYNTILERGYEYSSNMTAEDMRHTLIAQQIEADALMRTQFDICAETLGDELSILDGDDALINFYGGSYGSVLGQYLVNMMPTRVGRIVIDGIVDTVLWSSQPPYKWVRQWLSSTEDTYDNFVTQCFKAGSDGCDLAYSSDSSSSDIKNRIENFMDSLYHRPLAVPYAVRPGLLTSGRARNHLILSLQRPSIWRFAARQIALAMQGDGSGILNFLHAWRLYVDLERPAVSCNDAPRFTPPSAEEVVDEYLHVYHNVSRFIFSTITTEPDSGCQFWPVTPAERYTGPWNHTLNNPILILSNTADPVTPIASGRSVASLLGNSSRLLVLDSPGHCSLSLNSLCMARHIQAYFANGTLPAENTICTDAPAPFSHPGESIFTHDMSEEDEVLLDSLQGLDIQWANARAGWDHPLHKQEYW</sequence>
<feature type="transmembrane region" description="Helical" evidence="3">
    <location>
        <begin position="39"/>
        <end position="59"/>
    </location>
</feature>